<comment type="caution">
    <text evidence="1">The sequence shown here is derived from an EMBL/GenBank/DDBJ whole genome shotgun (WGS) entry which is preliminary data.</text>
</comment>
<dbReference type="Proteomes" id="UP001597361">
    <property type="component" value="Unassembled WGS sequence"/>
</dbReference>
<keyword evidence="2" id="KW-1185">Reference proteome</keyword>
<dbReference type="EMBL" id="JBHUHR010000001">
    <property type="protein sequence ID" value="MFD2033147.1"/>
    <property type="molecule type" value="Genomic_DNA"/>
</dbReference>
<gene>
    <name evidence="1" type="ORF">ACFSKL_00010</name>
</gene>
<evidence type="ECO:0000313" key="2">
    <source>
        <dbReference type="Proteomes" id="UP001597361"/>
    </source>
</evidence>
<dbReference type="RefSeq" id="WP_376882090.1">
    <property type="nucleotide sequence ID" value="NZ_JBHUHR010000001.1"/>
</dbReference>
<organism evidence="1 2">
    <name type="scientific">Belliella marina</name>
    <dbReference type="NCBI Taxonomy" id="1644146"/>
    <lineage>
        <taxon>Bacteria</taxon>
        <taxon>Pseudomonadati</taxon>
        <taxon>Bacteroidota</taxon>
        <taxon>Cytophagia</taxon>
        <taxon>Cytophagales</taxon>
        <taxon>Cyclobacteriaceae</taxon>
        <taxon>Belliella</taxon>
    </lineage>
</organism>
<protein>
    <submittedName>
        <fullName evidence="1">Uncharacterized protein</fullName>
    </submittedName>
</protein>
<sequence>METIRIDILNPKAKALLKDLANLDLIRIRKESSENDFSELLKKFRDKSTQAPSLEEITKEVEAVRKARYEK</sequence>
<evidence type="ECO:0000313" key="1">
    <source>
        <dbReference type="EMBL" id="MFD2033147.1"/>
    </source>
</evidence>
<proteinExistence type="predicted"/>
<accession>A0ABW4VI00</accession>
<name>A0ABW4VI00_9BACT</name>
<reference evidence="2" key="1">
    <citation type="journal article" date="2019" name="Int. J. Syst. Evol. Microbiol.">
        <title>The Global Catalogue of Microorganisms (GCM) 10K type strain sequencing project: providing services to taxonomists for standard genome sequencing and annotation.</title>
        <authorList>
            <consortium name="The Broad Institute Genomics Platform"/>
            <consortium name="The Broad Institute Genome Sequencing Center for Infectious Disease"/>
            <person name="Wu L."/>
            <person name="Ma J."/>
        </authorList>
    </citation>
    <scope>NUCLEOTIDE SEQUENCE [LARGE SCALE GENOMIC DNA]</scope>
    <source>
        <strain evidence="2">CGMCC 1.15180</strain>
    </source>
</reference>